<proteinExistence type="predicted"/>
<organism evidence="1 2">
    <name type="scientific">Coptis chinensis</name>
    <dbReference type="NCBI Taxonomy" id="261450"/>
    <lineage>
        <taxon>Eukaryota</taxon>
        <taxon>Viridiplantae</taxon>
        <taxon>Streptophyta</taxon>
        <taxon>Embryophyta</taxon>
        <taxon>Tracheophyta</taxon>
        <taxon>Spermatophyta</taxon>
        <taxon>Magnoliopsida</taxon>
        <taxon>Ranunculales</taxon>
        <taxon>Ranunculaceae</taxon>
        <taxon>Coptidoideae</taxon>
        <taxon>Coptis</taxon>
    </lineage>
</organism>
<accession>A0A835GVA3</accession>
<reference evidence="1 2" key="1">
    <citation type="submission" date="2020-10" db="EMBL/GenBank/DDBJ databases">
        <title>The Coptis chinensis genome and diversification of protoberbering-type alkaloids.</title>
        <authorList>
            <person name="Wang B."/>
            <person name="Shu S."/>
            <person name="Song C."/>
            <person name="Liu Y."/>
        </authorList>
    </citation>
    <scope>NUCLEOTIDE SEQUENCE [LARGE SCALE GENOMIC DNA]</scope>
    <source>
        <strain evidence="1">HL-2020</strain>
        <tissue evidence="1">Leaf</tissue>
    </source>
</reference>
<evidence type="ECO:0000313" key="2">
    <source>
        <dbReference type="Proteomes" id="UP000631114"/>
    </source>
</evidence>
<keyword evidence="2" id="KW-1185">Reference proteome</keyword>
<dbReference type="Proteomes" id="UP000631114">
    <property type="component" value="Unassembled WGS sequence"/>
</dbReference>
<evidence type="ECO:0000313" key="1">
    <source>
        <dbReference type="EMBL" id="KAF9586772.1"/>
    </source>
</evidence>
<name>A0A835GVA3_9MAGN</name>
<protein>
    <submittedName>
        <fullName evidence="1">Uncharacterized protein</fullName>
    </submittedName>
</protein>
<comment type="caution">
    <text evidence="1">The sequence shown here is derived from an EMBL/GenBank/DDBJ whole genome shotgun (WGS) entry which is preliminary data.</text>
</comment>
<dbReference type="AlphaFoldDB" id="A0A835GVA3"/>
<gene>
    <name evidence="1" type="ORF">IFM89_040007</name>
</gene>
<sequence>MVSLWKHRNKVCFEEETVSLSKCQLFITSQVSYARQFSKGHMWGNGYDKEVAMNWGVLIKLGRAPKMRECEWLAPHGDIIKINSDSASRGNQATRA</sequence>
<dbReference type="EMBL" id="JADFTS010000112">
    <property type="protein sequence ID" value="KAF9586772.1"/>
    <property type="molecule type" value="Genomic_DNA"/>
</dbReference>